<sequence length="213" mass="22972">MNEFLLVLAGGAVSLVTSATVTWLQGRYARRAETRSASRTATRQLTSLLIAQRDAPEGTPSTTALAEAELLAATITARRPREAVQEVIRLLRECDLPELEQLSGVPAARARQILCDHGLAVLGAHLRGDRLPQAPETVRSMRSVENEALNIRAGVVSSAPRPAEDTNGFLPPEPAEEPPAADTAEVPTRKVRSRPRSTRKSTAKDTKDSDPLD</sequence>
<evidence type="ECO:0000256" key="1">
    <source>
        <dbReference type="SAM" id="MobiDB-lite"/>
    </source>
</evidence>
<reference evidence="2 3" key="1">
    <citation type="submission" date="2020-04" db="EMBL/GenBank/DDBJ databases">
        <title>Thermobifida alba genome sequencing and assembly.</title>
        <authorList>
            <person name="Luzics S."/>
            <person name="Horvath B."/>
            <person name="Nagy I."/>
            <person name="Toth A."/>
            <person name="Nagy I."/>
            <person name="Kukolya J."/>
        </authorList>
    </citation>
    <scope>NUCLEOTIDE SEQUENCE [LARGE SCALE GENOMIC DNA]</scope>
    <source>
        <strain evidence="2 3">DSM 43795</strain>
    </source>
</reference>
<proteinExistence type="predicted"/>
<accession>A0ABY4L3R0</accession>
<dbReference type="EMBL" id="CP051627">
    <property type="protein sequence ID" value="UPT22321.1"/>
    <property type="molecule type" value="Genomic_DNA"/>
</dbReference>
<gene>
    <name evidence="2" type="ORF">FOF52_16225</name>
</gene>
<organism evidence="2 3">
    <name type="scientific">Thermobifida alba</name>
    <name type="common">Thermomonospora alba</name>
    <dbReference type="NCBI Taxonomy" id="53522"/>
    <lineage>
        <taxon>Bacteria</taxon>
        <taxon>Bacillati</taxon>
        <taxon>Actinomycetota</taxon>
        <taxon>Actinomycetes</taxon>
        <taxon>Streptosporangiales</taxon>
        <taxon>Nocardiopsidaceae</taxon>
        <taxon>Thermobifida</taxon>
    </lineage>
</organism>
<feature type="compositionally biased region" description="Basic and acidic residues" evidence="1">
    <location>
        <begin position="202"/>
        <end position="213"/>
    </location>
</feature>
<name>A0ABY4L3R0_THEAE</name>
<protein>
    <submittedName>
        <fullName evidence="2">Uncharacterized protein</fullName>
    </submittedName>
</protein>
<evidence type="ECO:0000313" key="2">
    <source>
        <dbReference type="EMBL" id="UPT22321.1"/>
    </source>
</evidence>
<evidence type="ECO:0000313" key="3">
    <source>
        <dbReference type="Proteomes" id="UP000832041"/>
    </source>
</evidence>
<feature type="compositionally biased region" description="Basic residues" evidence="1">
    <location>
        <begin position="189"/>
        <end position="201"/>
    </location>
</feature>
<dbReference type="RefSeq" id="WP_248590804.1">
    <property type="nucleotide sequence ID" value="NZ_BAABEB010000039.1"/>
</dbReference>
<dbReference type="Proteomes" id="UP000832041">
    <property type="component" value="Chromosome"/>
</dbReference>
<keyword evidence="3" id="KW-1185">Reference proteome</keyword>
<feature type="region of interest" description="Disordered" evidence="1">
    <location>
        <begin position="155"/>
        <end position="213"/>
    </location>
</feature>